<dbReference type="SUPFAM" id="SSF54106">
    <property type="entry name" value="LysM domain"/>
    <property type="match status" value="1"/>
</dbReference>
<feature type="chain" id="PRO_5004886339" evidence="3">
    <location>
        <begin position="19"/>
        <end position="729"/>
    </location>
</feature>
<feature type="domain" description="LysM" evidence="4">
    <location>
        <begin position="341"/>
        <end position="387"/>
    </location>
</feature>
<dbReference type="InterPro" id="IPR036779">
    <property type="entry name" value="LysM_dom_sf"/>
</dbReference>
<evidence type="ECO:0000313" key="6">
    <source>
        <dbReference type="Proteomes" id="UP000054032"/>
    </source>
</evidence>
<feature type="domain" description="LysM" evidence="4">
    <location>
        <begin position="627"/>
        <end position="673"/>
    </location>
</feature>
<evidence type="ECO:0000313" key="5">
    <source>
        <dbReference type="EMBL" id="EUC43605.1"/>
    </source>
</evidence>
<feature type="domain" description="LysM" evidence="4">
    <location>
        <begin position="255"/>
        <end position="303"/>
    </location>
</feature>
<keyword evidence="2" id="KW-0843">Virulence</keyword>
<dbReference type="KEGG" id="bor:COCMIDRAFT_38476"/>
<evidence type="ECO:0000256" key="2">
    <source>
        <dbReference type="ARBA" id="ARBA00023026"/>
    </source>
</evidence>
<protein>
    <submittedName>
        <fullName evidence="5">Carbohydrate-binding module family 50 protein</fullName>
    </submittedName>
</protein>
<proteinExistence type="predicted"/>
<dbReference type="eggNOG" id="KOG2806">
    <property type="taxonomic scope" value="Eukaryota"/>
</dbReference>
<dbReference type="OrthoDB" id="5985073at2759"/>
<dbReference type="CDD" id="cd00118">
    <property type="entry name" value="LysM"/>
    <property type="match status" value="3"/>
</dbReference>
<dbReference type="STRING" id="930090.W6Z0W8"/>
<dbReference type="AlphaFoldDB" id="W6Z0W8"/>
<keyword evidence="3" id="KW-0732">Signal</keyword>
<feature type="signal peptide" evidence="3">
    <location>
        <begin position="1"/>
        <end position="18"/>
    </location>
</feature>
<evidence type="ECO:0000259" key="4">
    <source>
        <dbReference type="PROSITE" id="PS51782"/>
    </source>
</evidence>
<keyword evidence="1" id="KW-0147">Chitin-binding</keyword>
<organism evidence="5 6">
    <name type="scientific">Bipolaris oryzae ATCC 44560</name>
    <dbReference type="NCBI Taxonomy" id="930090"/>
    <lineage>
        <taxon>Eukaryota</taxon>
        <taxon>Fungi</taxon>
        <taxon>Dikarya</taxon>
        <taxon>Ascomycota</taxon>
        <taxon>Pezizomycotina</taxon>
        <taxon>Dothideomycetes</taxon>
        <taxon>Pleosporomycetidae</taxon>
        <taxon>Pleosporales</taxon>
        <taxon>Pleosporineae</taxon>
        <taxon>Pleosporaceae</taxon>
        <taxon>Bipolaris</taxon>
    </lineage>
</organism>
<dbReference type="PROSITE" id="PS51782">
    <property type="entry name" value="LYSM"/>
    <property type="match status" value="3"/>
</dbReference>
<dbReference type="EMBL" id="KI964024">
    <property type="protein sequence ID" value="EUC43605.1"/>
    <property type="molecule type" value="Genomic_DNA"/>
</dbReference>
<dbReference type="Pfam" id="PF01476">
    <property type="entry name" value="LysM"/>
    <property type="match status" value="2"/>
</dbReference>
<dbReference type="InterPro" id="IPR052210">
    <property type="entry name" value="LysM1-like"/>
</dbReference>
<dbReference type="RefSeq" id="XP_007689877.1">
    <property type="nucleotide sequence ID" value="XM_007691687.1"/>
</dbReference>
<dbReference type="Proteomes" id="UP000054032">
    <property type="component" value="Unassembled WGS sequence"/>
</dbReference>
<dbReference type="SMART" id="SM00257">
    <property type="entry name" value="LysM"/>
    <property type="match status" value="4"/>
</dbReference>
<reference evidence="5 6" key="1">
    <citation type="journal article" date="2013" name="PLoS Genet.">
        <title>Comparative genome structure, secondary metabolite, and effector coding capacity across Cochliobolus pathogens.</title>
        <authorList>
            <person name="Condon B.J."/>
            <person name="Leng Y."/>
            <person name="Wu D."/>
            <person name="Bushley K.E."/>
            <person name="Ohm R.A."/>
            <person name="Otillar R."/>
            <person name="Martin J."/>
            <person name="Schackwitz W."/>
            <person name="Grimwood J."/>
            <person name="MohdZainudin N."/>
            <person name="Xue C."/>
            <person name="Wang R."/>
            <person name="Manning V.A."/>
            <person name="Dhillon B."/>
            <person name="Tu Z.J."/>
            <person name="Steffenson B.J."/>
            <person name="Salamov A."/>
            <person name="Sun H."/>
            <person name="Lowry S."/>
            <person name="LaButti K."/>
            <person name="Han J."/>
            <person name="Copeland A."/>
            <person name="Lindquist E."/>
            <person name="Barry K."/>
            <person name="Schmutz J."/>
            <person name="Baker S.E."/>
            <person name="Ciuffetti L.M."/>
            <person name="Grigoriev I.V."/>
            <person name="Zhong S."/>
            <person name="Turgeon B.G."/>
        </authorList>
    </citation>
    <scope>NUCLEOTIDE SEQUENCE [LARGE SCALE GENOMIC DNA]</scope>
    <source>
        <strain evidence="5 6">ATCC 44560</strain>
    </source>
</reference>
<dbReference type="PANTHER" id="PTHR34997">
    <property type="entry name" value="AM15"/>
    <property type="match status" value="1"/>
</dbReference>
<gene>
    <name evidence="5" type="ORF">COCMIDRAFT_38476</name>
</gene>
<keyword evidence="6" id="KW-1185">Reference proteome</keyword>
<accession>W6Z0W8</accession>
<dbReference type="GeneID" id="19123475"/>
<evidence type="ECO:0000256" key="1">
    <source>
        <dbReference type="ARBA" id="ARBA00022669"/>
    </source>
</evidence>
<name>W6Z0W8_COCMI</name>
<dbReference type="PANTHER" id="PTHR34997:SF1">
    <property type="entry name" value="PEPTIDOGLYCAN-BINDING LYSIN DOMAIN"/>
    <property type="match status" value="1"/>
</dbReference>
<dbReference type="HOGENOM" id="CLU_010591_5_0_1"/>
<sequence>MFLSILTVVLLTACQTFAQTYQLHPAIGSGLTNASSECTTAFSTNVTCHNLIGQLYADPFFTASDDTALNKLCQAKCLTSLTKLRDDVKSACVGAQYYDEYEDTYWVPTYPDEFILYAYNMACLKRSTGQFCNTYLKGLTTDTECDECIIRSFQMQVNSPFAVDPGMRDNYASLTKSCQATGYPTSIATSLLISSSLPTATCSGTTYTIKPTDTFKSVPLAQSVSTEQLLNSNGLPYNATIFPKSGELCISNKCKTYVLAEGDTCDSIAKKASISPVQFKAWNANVNQLCSNLGRFIGDTFCISNPYGDFSIPDQPIVTAVPTPVPAPSDIAPNVTSRCGQFYRVGAGDDCSTVTLKFNILLKDFYFLNPFIDVSCSNLWLNASYCVQPVGEITTYPGYGGSTTVTLPPFTAGPKTSLSPNPDPVAPPEQTIIPMANDTRVDCYTYMWLNDTSTESTDCWSIAAAIGIEREEFALWNPSLDQNPVNADNVTYDYPCSAQVSVSYCVGIARPTPVWDEKPVAIKPPTPRASGEIEGCIYWQEVFEGDTCAAYLPSSLSVADFFKMNPTVGKDCTGLNVGTKYCLSTLEIGIFAESEGDASPSPTSTKVPIGSGTPTPIQDGMAAGCTKFYKVISGDGCWAISNANSIALTDFYAWNPAVGSDCQTLQPDYYVCVGRAPVTTSAPATKTTSTGLPLRAYLPTATSGCCRKLAFIVTTWRLRQASRWIVSTS</sequence>
<evidence type="ECO:0000256" key="3">
    <source>
        <dbReference type="SAM" id="SignalP"/>
    </source>
</evidence>
<dbReference type="Gene3D" id="3.10.350.10">
    <property type="entry name" value="LysM domain"/>
    <property type="match status" value="4"/>
</dbReference>
<dbReference type="InterPro" id="IPR018392">
    <property type="entry name" value="LysM"/>
</dbReference>
<dbReference type="GO" id="GO:0008061">
    <property type="term" value="F:chitin binding"/>
    <property type="evidence" value="ECO:0007669"/>
    <property type="project" value="UniProtKB-KW"/>
</dbReference>